<dbReference type="InterPro" id="IPR016181">
    <property type="entry name" value="Acyl_CoA_acyltransferase"/>
</dbReference>
<evidence type="ECO:0000313" key="5">
    <source>
        <dbReference type="Proteomes" id="UP000467105"/>
    </source>
</evidence>
<dbReference type="EMBL" id="AP022614">
    <property type="protein sequence ID" value="BBZ44796.1"/>
    <property type="molecule type" value="Genomic_DNA"/>
</dbReference>
<dbReference type="PROSITE" id="PS51186">
    <property type="entry name" value="GNAT"/>
    <property type="match status" value="1"/>
</dbReference>
<dbReference type="GO" id="GO:0005829">
    <property type="term" value="C:cytosol"/>
    <property type="evidence" value="ECO:0007669"/>
    <property type="project" value="TreeGrafter"/>
</dbReference>
<protein>
    <submittedName>
        <fullName evidence="4">Acetyltransferase Pat</fullName>
    </submittedName>
</protein>
<sequence length="383" mass="40068">MALGWVQRPFVTAFVHLLPQSAPAAAATVCRVEARPAGTGSQSPARRRGPAPPADAAANVDAAGLATLQVFAGVPASELTALAAGLSPLAAGAGDVLMCQGEQALSFAIIASGRVEVRHVAPDGQTVVTVLSPETIVGEIALLRRKARTATVIAKDAVRGYTGYSAAFDCMLAMPAVADSMVRTARGRLAANITPIPFSTKDGAPLLLRPVLPGDAERFTSNGAFSRQTLYRRYQGAAPTEARLAYLFEVDYVDHFVWVVVDSANGAIVADARFIRDEDDASSAEVALTVADAYQGRGIGTMLLGALAVAARVGAVERFHARVLSDNPPARALGAAVNARWHQEEPGVVTTTGEIPESDGPALDARTCRRVQQVARQVIHAFD</sequence>
<dbReference type="InterPro" id="IPR050397">
    <property type="entry name" value="Env_Response_Regulators"/>
</dbReference>
<dbReference type="CDD" id="cd00038">
    <property type="entry name" value="CAP_ED"/>
    <property type="match status" value="1"/>
</dbReference>
<dbReference type="AlphaFoldDB" id="A0A7I7YSF7"/>
<dbReference type="OrthoDB" id="190266at2"/>
<dbReference type="CDD" id="cd04301">
    <property type="entry name" value="NAT_SF"/>
    <property type="match status" value="1"/>
</dbReference>
<keyword evidence="4" id="KW-0808">Transferase</keyword>
<evidence type="ECO:0000313" key="4">
    <source>
        <dbReference type="EMBL" id="BBZ44796.1"/>
    </source>
</evidence>
<dbReference type="Proteomes" id="UP000467105">
    <property type="component" value="Chromosome"/>
</dbReference>
<evidence type="ECO:0000259" key="3">
    <source>
        <dbReference type="PROSITE" id="PS51186"/>
    </source>
</evidence>
<proteinExistence type="predicted"/>
<dbReference type="PROSITE" id="PS50042">
    <property type="entry name" value="CNMP_BINDING_3"/>
    <property type="match status" value="1"/>
</dbReference>
<reference evidence="4 5" key="1">
    <citation type="journal article" date="2019" name="Emerg. Microbes Infect.">
        <title>Comprehensive subspecies identification of 175 nontuberculous mycobacteria species based on 7547 genomic profiles.</title>
        <authorList>
            <person name="Matsumoto Y."/>
            <person name="Kinjo T."/>
            <person name="Motooka D."/>
            <person name="Nabeya D."/>
            <person name="Jung N."/>
            <person name="Uechi K."/>
            <person name="Horii T."/>
            <person name="Iida T."/>
            <person name="Fujita J."/>
            <person name="Nakamura S."/>
        </authorList>
    </citation>
    <scope>NUCLEOTIDE SEQUENCE [LARGE SCALE GENOMIC DNA]</scope>
    <source>
        <strain evidence="4 5">JCM 14742</strain>
    </source>
</reference>
<dbReference type="Pfam" id="PF13302">
    <property type="entry name" value="Acetyltransf_3"/>
    <property type="match status" value="1"/>
</dbReference>
<organism evidence="4 5">
    <name type="scientific">Mycobacterium parmense</name>
    <dbReference type="NCBI Taxonomy" id="185642"/>
    <lineage>
        <taxon>Bacteria</taxon>
        <taxon>Bacillati</taxon>
        <taxon>Actinomycetota</taxon>
        <taxon>Actinomycetes</taxon>
        <taxon>Mycobacteriales</taxon>
        <taxon>Mycobacteriaceae</taxon>
        <taxon>Mycobacterium</taxon>
        <taxon>Mycobacterium simiae complex</taxon>
    </lineage>
</organism>
<dbReference type="SUPFAM" id="SSF55729">
    <property type="entry name" value="Acyl-CoA N-acyltransferases (Nat)"/>
    <property type="match status" value="1"/>
</dbReference>
<dbReference type="SUPFAM" id="SSF51206">
    <property type="entry name" value="cAMP-binding domain-like"/>
    <property type="match status" value="1"/>
</dbReference>
<dbReference type="PROSITE" id="PS00889">
    <property type="entry name" value="CNMP_BINDING_2"/>
    <property type="match status" value="1"/>
</dbReference>
<dbReference type="Pfam" id="PF00027">
    <property type="entry name" value="cNMP_binding"/>
    <property type="match status" value="1"/>
</dbReference>
<dbReference type="InterPro" id="IPR000595">
    <property type="entry name" value="cNMP-bd_dom"/>
</dbReference>
<dbReference type="PANTHER" id="PTHR24567:SF74">
    <property type="entry name" value="HTH-TYPE TRANSCRIPTIONAL REGULATOR ARCR"/>
    <property type="match status" value="1"/>
</dbReference>
<dbReference type="Gene3D" id="3.40.630.30">
    <property type="match status" value="1"/>
</dbReference>
<dbReference type="InterPro" id="IPR018488">
    <property type="entry name" value="cNMP-bd_CS"/>
</dbReference>
<feature type="domain" description="Cyclic nucleotide-binding" evidence="2">
    <location>
        <begin position="70"/>
        <end position="159"/>
    </location>
</feature>
<feature type="region of interest" description="Disordered" evidence="1">
    <location>
        <begin position="35"/>
        <end position="56"/>
    </location>
</feature>
<keyword evidence="5" id="KW-1185">Reference proteome</keyword>
<feature type="domain" description="N-acetyltransferase" evidence="3">
    <location>
        <begin position="206"/>
        <end position="356"/>
    </location>
</feature>
<evidence type="ECO:0000259" key="2">
    <source>
        <dbReference type="PROSITE" id="PS50042"/>
    </source>
</evidence>
<evidence type="ECO:0000256" key="1">
    <source>
        <dbReference type="SAM" id="MobiDB-lite"/>
    </source>
</evidence>
<dbReference type="Gene3D" id="2.60.120.10">
    <property type="entry name" value="Jelly Rolls"/>
    <property type="match status" value="1"/>
</dbReference>
<dbReference type="InterPro" id="IPR018490">
    <property type="entry name" value="cNMP-bd_dom_sf"/>
</dbReference>
<accession>A0A7I7YSF7</accession>
<dbReference type="InterPro" id="IPR000182">
    <property type="entry name" value="GNAT_dom"/>
</dbReference>
<dbReference type="GO" id="GO:0003700">
    <property type="term" value="F:DNA-binding transcription factor activity"/>
    <property type="evidence" value="ECO:0007669"/>
    <property type="project" value="TreeGrafter"/>
</dbReference>
<name>A0A7I7YSF7_9MYCO</name>
<dbReference type="PANTHER" id="PTHR24567">
    <property type="entry name" value="CRP FAMILY TRANSCRIPTIONAL REGULATORY PROTEIN"/>
    <property type="match status" value="1"/>
</dbReference>
<dbReference type="GO" id="GO:0016747">
    <property type="term" value="F:acyltransferase activity, transferring groups other than amino-acyl groups"/>
    <property type="evidence" value="ECO:0007669"/>
    <property type="project" value="InterPro"/>
</dbReference>
<dbReference type="SMART" id="SM00100">
    <property type="entry name" value="cNMP"/>
    <property type="match status" value="1"/>
</dbReference>
<dbReference type="InterPro" id="IPR014710">
    <property type="entry name" value="RmlC-like_jellyroll"/>
</dbReference>
<gene>
    <name evidence="4" type="ORF">MPRM_20770</name>
</gene>